<evidence type="ECO:0000313" key="1">
    <source>
        <dbReference type="EMBL" id="SFV01739.1"/>
    </source>
</evidence>
<name>A0A1I7KWA6_9BURK</name>
<accession>A0A1I7KWA6</accession>
<keyword evidence="2" id="KW-1185">Reference proteome</keyword>
<dbReference type="Proteomes" id="UP000199391">
    <property type="component" value="Unassembled WGS sequence"/>
</dbReference>
<protein>
    <submittedName>
        <fullName evidence="1">Putative addiction module component, TIGR02574 family</fullName>
    </submittedName>
</protein>
<dbReference type="Pfam" id="PF09720">
    <property type="entry name" value="Unstab_antitox"/>
    <property type="match status" value="1"/>
</dbReference>
<dbReference type="RefSeq" id="WP_093557374.1">
    <property type="nucleotide sequence ID" value="NZ_FPBO01000020.1"/>
</dbReference>
<dbReference type="EMBL" id="FPBO01000020">
    <property type="protein sequence ID" value="SFV01739.1"/>
    <property type="molecule type" value="Genomic_DNA"/>
</dbReference>
<reference evidence="2" key="1">
    <citation type="submission" date="2016-10" db="EMBL/GenBank/DDBJ databases">
        <authorList>
            <person name="Varghese N."/>
            <person name="Submissions S."/>
        </authorList>
    </citation>
    <scope>NUCLEOTIDE SEQUENCE [LARGE SCALE GENOMIC DNA]</scope>
    <source>
        <strain evidence="2">CGMCC 1.11014</strain>
    </source>
</reference>
<sequence>MATQLEKLVTEALAMQEADRAALAQLLLESLHPDADYDEAWEREIERRVEEIENGTAQLIPLEDALAQVRATLK</sequence>
<evidence type="ECO:0000313" key="2">
    <source>
        <dbReference type="Proteomes" id="UP000199391"/>
    </source>
</evidence>
<organism evidence="1 2">
    <name type="scientific">Pseudoduganella namucuonensis</name>
    <dbReference type="NCBI Taxonomy" id="1035707"/>
    <lineage>
        <taxon>Bacteria</taxon>
        <taxon>Pseudomonadati</taxon>
        <taxon>Pseudomonadota</taxon>
        <taxon>Betaproteobacteria</taxon>
        <taxon>Burkholderiales</taxon>
        <taxon>Oxalobacteraceae</taxon>
        <taxon>Telluria group</taxon>
        <taxon>Pseudoduganella</taxon>
    </lineage>
</organism>
<dbReference type="InterPro" id="IPR013406">
    <property type="entry name" value="CHP02574_addiction_mod"/>
</dbReference>
<dbReference type="OrthoDB" id="516945at2"/>
<dbReference type="AlphaFoldDB" id="A0A1I7KWA6"/>
<proteinExistence type="predicted"/>
<gene>
    <name evidence="1" type="ORF">SAMN05216552_102075</name>
</gene>